<dbReference type="Proteomes" id="UP001199206">
    <property type="component" value="Unassembled WGS sequence"/>
</dbReference>
<dbReference type="RefSeq" id="WP_152527312.1">
    <property type="nucleotide sequence ID" value="NZ_CAWLZN010000001.1"/>
</dbReference>
<keyword evidence="4" id="KW-1185">Reference proteome</keyword>
<feature type="signal peptide" evidence="1">
    <location>
        <begin position="1"/>
        <end position="25"/>
    </location>
</feature>
<evidence type="ECO:0000259" key="2">
    <source>
        <dbReference type="Pfam" id="PF05229"/>
    </source>
</evidence>
<sequence length="180" mass="18425">MNEKKRLWFALLMWCFSWPIGGAMATDVGSITISSTIQADCSISVNTSQVVLGSISATDVRKTVAGNLLVDTSGSFTVTPTCVGAAAGTLTLSTSGGVADGYLMTSDGSDYIRFKIEESSQGEFESFDSTSKSVSLGISGANLSAGNPLTFNVLGIAGANSSSAMAGTYSSTLNIELAAE</sequence>
<comment type="caution">
    <text evidence="3">The sequence shown here is derived from an EMBL/GenBank/DDBJ whole genome shotgun (WGS) entry which is preliminary data.</text>
</comment>
<dbReference type="InterPro" id="IPR007893">
    <property type="entry name" value="Spore_coat_U/FanG"/>
</dbReference>
<evidence type="ECO:0000256" key="1">
    <source>
        <dbReference type="SAM" id="SignalP"/>
    </source>
</evidence>
<evidence type="ECO:0000313" key="4">
    <source>
        <dbReference type="Proteomes" id="UP001199206"/>
    </source>
</evidence>
<name>A0ABS8HKT5_9XANT</name>
<proteinExistence type="predicted"/>
<reference evidence="3 4" key="1">
    <citation type="submission" date="2021-10" db="EMBL/GenBank/DDBJ databases">
        <title>Genome sequencing of Xanthomonas strains from NCPPB.</title>
        <authorList>
            <person name="Hussein R."/>
            <person name="Harrison J."/>
            <person name="Studholme D.J."/>
            <person name="Vicente J."/>
            <person name="Grant M."/>
        </authorList>
    </citation>
    <scope>NUCLEOTIDE SEQUENCE [LARGE SCALE GENOMIC DNA]</scope>
    <source>
        <strain evidence="3 4">NCPPB 101</strain>
    </source>
</reference>
<feature type="chain" id="PRO_5046977793" evidence="1">
    <location>
        <begin position="26"/>
        <end position="180"/>
    </location>
</feature>
<dbReference type="EMBL" id="JAJGQJ010000113">
    <property type="protein sequence ID" value="MCC4622570.1"/>
    <property type="molecule type" value="Genomic_DNA"/>
</dbReference>
<organism evidence="3 4">
    <name type="scientific">Xanthomonas cassavae CFBP 4642</name>
    <dbReference type="NCBI Taxonomy" id="1219375"/>
    <lineage>
        <taxon>Bacteria</taxon>
        <taxon>Pseudomonadati</taxon>
        <taxon>Pseudomonadota</taxon>
        <taxon>Gammaproteobacteria</taxon>
        <taxon>Lysobacterales</taxon>
        <taxon>Lysobacteraceae</taxon>
        <taxon>Xanthomonas</taxon>
    </lineage>
</organism>
<gene>
    <name evidence="3" type="ORF">LL965_21930</name>
</gene>
<evidence type="ECO:0000313" key="3">
    <source>
        <dbReference type="EMBL" id="MCC4622570.1"/>
    </source>
</evidence>
<accession>A0ABS8HKT5</accession>
<feature type="domain" description="Spore coat protein U/FanG" evidence="2">
    <location>
        <begin position="29"/>
        <end position="175"/>
    </location>
</feature>
<dbReference type="Pfam" id="PF05229">
    <property type="entry name" value="SCPU"/>
    <property type="match status" value="1"/>
</dbReference>
<keyword evidence="3" id="KW-0946">Virion</keyword>
<keyword evidence="1" id="KW-0732">Signal</keyword>
<protein>
    <submittedName>
        <fullName evidence="3">Spore coat protein U domain-containing protein</fullName>
    </submittedName>
</protein>
<keyword evidence="3" id="KW-0167">Capsid protein</keyword>